<dbReference type="InterPro" id="IPR050708">
    <property type="entry name" value="T6SS_VgrG/RHS"/>
</dbReference>
<evidence type="ECO:0000259" key="7">
    <source>
        <dbReference type="Pfam" id="PF25023"/>
    </source>
</evidence>
<evidence type="ECO:0000256" key="4">
    <source>
        <dbReference type="ARBA" id="ARBA00022737"/>
    </source>
</evidence>
<dbReference type="InterPro" id="IPR000026">
    <property type="entry name" value="N1-like"/>
</dbReference>
<evidence type="ECO:0000313" key="8">
    <source>
        <dbReference type="EMBL" id="MQQ52145.1"/>
    </source>
</evidence>
<accession>A0A7X1RKZ4</accession>
<dbReference type="InterPro" id="IPR006530">
    <property type="entry name" value="YD"/>
</dbReference>
<keyword evidence="4" id="KW-0677">Repeat</keyword>
<dbReference type="Pfam" id="PF14449">
    <property type="entry name" value="PT-TG"/>
    <property type="match status" value="1"/>
</dbReference>
<feature type="domain" description="Pre-toxin TG" evidence="6">
    <location>
        <begin position="1139"/>
        <end position="1194"/>
    </location>
</feature>
<dbReference type="Pfam" id="PF05593">
    <property type="entry name" value="RHS_repeat"/>
    <property type="match status" value="1"/>
</dbReference>
<evidence type="ECO:0000313" key="9">
    <source>
        <dbReference type="Proteomes" id="UP000467560"/>
    </source>
</evidence>
<dbReference type="PANTHER" id="PTHR32305:SF17">
    <property type="entry name" value="TRNA NUCLEASE WAPA"/>
    <property type="match status" value="1"/>
</dbReference>
<feature type="domain" description="Teneurin-like YD-shell" evidence="7">
    <location>
        <begin position="265"/>
        <end position="403"/>
    </location>
</feature>
<dbReference type="Gene3D" id="3.10.450.30">
    <property type="entry name" value="Microbial ribonucleases"/>
    <property type="match status" value="1"/>
</dbReference>
<dbReference type="GO" id="GO:0005576">
    <property type="term" value="C:extracellular region"/>
    <property type="evidence" value="ECO:0007669"/>
    <property type="project" value="UniProtKB-SubCell"/>
</dbReference>
<proteinExistence type="predicted"/>
<feature type="domain" description="Teneurin-like YD-shell" evidence="7">
    <location>
        <begin position="37"/>
        <end position="136"/>
    </location>
</feature>
<organism evidence="8 9">
    <name type="scientific">Streptococcus mitis</name>
    <dbReference type="NCBI Taxonomy" id="28037"/>
    <lineage>
        <taxon>Bacteria</taxon>
        <taxon>Bacillati</taxon>
        <taxon>Bacillota</taxon>
        <taxon>Bacilli</taxon>
        <taxon>Lactobacillales</taxon>
        <taxon>Streptococcaceae</taxon>
        <taxon>Streptococcus</taxon>
        <taxon>Streptococcus mitis group</taxon>
    </lineage>
</organism>
<dbReference type="InterPro" id="IPR022385">
    <property type="entry name" value="Rhs_assc_core"/>
</dbReference>
<sequence length="1334" mass="149472">MAKETDANGHSTNYVNDLYGRVTKRTLPNEAAYTYAYDALGRLTKQTGPQGLSKTYSYDVSGNLVQETDQSDRSNHYSYDKVGRLLTAKNALDLETKYSYDEAGNLAKLTKPSGATTTFDYTTLDQLKTIKTPTGRTVESSYDPVGQVTKRTINGKRETTYTYDPNGNLLEETNPLGQVTKRTYDSLNRLTSESDTAGQWTKYGYDHDNHLTKITDEAGGVASMTYDANGNLTSVTSGSKRVKTYTYDLKDQLLTATQGSGEKASTSSYTYDSVGNVTSVTNGNGKVTRYSYDQLSNLVERMNSLGDKETYTYNVNNQLEKVTKSDGKTISYDYNKLDQLLKVEYSEKQDGQVLYTYDADGRRVSMSDLTGTSQYATNEEGEITGVRQGDGSLIQYEYDAYGNISKMIYPDGSTVSYTYDELDRLTSVTDVKGQQTTYSYNPAGDLTEVNRGDGTKSFLTYDKAHRLTELRHMDKQDKLISSYGYEYDDGGYIAKETIKQDGETLVHTYTYDTLGQVENMTVSDASGKELSKLSYTYDLAGNKLTSNETVDGKESQTRFTYDDHNRLTKLEGPDGTITYTYDKNGNRIASEKNSEKLDYIYDTENRLLAIKDKKGLLMAALYDGDDNRVFTASRKEGKNTYQLFQRKPKESKSGRKSPYTAPSGEENSLFWYGFSQNVLQALSTLPQTVGSIWHSIFDDVSRAYHQKVAKDRASKEGIVVNPPELGNLPGQGEVTYASQVQDVLIPYTTREDTYNYYEERNYVNDVNREHTEVLETYDHDGKARVTYSYGQGRASYLNNQTGDSYNYLTNQSGSVTGLTKDGQAVASSRYNLYGARKTSTDTTGNPFAYNGEARDDTGLDYLRARYYDSQGGTFLTEDSYPGEETDPLSQNRYSYVQNNPVNYTDPSGHFWNSIKKGWNYVKSGLNWAGRQISRGVNWVGRQISRGVNWVGRQIDRGVNWVGRQIDRGINWVGRQIDRGVNWVGRQWNKVQTTYNSTVDYVQTKYQQAQARIQELHYQAIRTAYAVAIGFKASPTIREGMNLLRNWGTALQNTLKHVCDPKTTGASDKGENKVPSVADFRKYEDAARHGLRPDQKERIDRMTLEEYLKAPPMTPEENAYASNVKFAKFNQENKAKLPTLAAEFIGWNNGERLVTGKDPLTGEDANRWAAGAELAVDIASNFFPIAKAGKLRKLEKALDAVDAVNDASKATKAADKAKDASKAAKAADKASDAARVADKVDDVKDVNKIPQYVEDTISQIKNNKGNPPDGFKGGKVYKNEPLDGEELLPDGITYKEYDVHPYQKGVPRGMERIVIGEDGSIWYTQDHYQTFIRIK</sequence>
<dbReference type="EMBL" id="WIJK01000008">
    <property type="protein sequence ID" value="MQQ52145.1"/>
    <property type="molecule type" value="Genomic_DNA"/>
</dbReference>
<dbReference type="Pfam" id="PF25023">
    <property type="entry name" value="TEN_YD-shell"/>
    <property type="match status" value="4"/>
</dbReference>
<evidence type="ECO:0000256" key="5">
    <source>
        <dbReference type="ARBA" id="ARBA00022801"/>
    </source>
</evidence>
<feature type="domain" description="Teneurin-like YD-shell" evidence="7">
    <location>
        <begin position="139"/>
        <end position="242"/>
    </location>
</feature>
<dbReference type="GO" id="GO:0016787">
    <property type="term" value="F:hydrolase activity"/>
    <property type="evidence" value="ECO:0007669"/>
    <property type="project" value="UniProtKB-KW"/>
</dbReference>
<dbReference type="InterPro" id="IPR031325">
    <property type="entry name" value="RHS_repeat"/>
</dbReference>
<evidence type="ECO:0000256" key="3">
    <source>
        <dbReference type="ARBA" id="ARBA00022722"/>
    </source>
</evidence>
<keyword evidence="3" id="KW-0540">Nuclease</keyword>
<dbReference type="GO" id="GO:0004521">
    <property type="term" value="F:RNA endonuclease activity"/>
    <property type="evidence" value="ECO:0007669"/>
    <property type="project" value="InterPro"/>
</dbReference>
<dbReference type="SUPFAM" id="SSF53933">
    <property type="entry name" value="Microbial ribonucleases"/>
    <property type="match status" value="1"/>
</dbReference>
<dbReference type="InterPro" id="IPR016191">
    <property type="entry name" value="Ribonuclease/ribotoxin"/>
</dbReference>
<dbReference type="InterPro" id="IPR027797">
    <property type="entry name" value="PT-TG_dom"/>
</dbReference>
<keyword evidence="5" id="KW-0378">Hydrolase</keyword>
<evidence type="ECO:0000256" key="2">
    <source>
        <dbReference type="ARBA" id="ARBA00022525"/>
    </source>
</evidence>
<name>A0A7X1RKZ4_STRMT</name>
<evidence type="ECO:0000259" key="6">
    <source>
        <dbReference type="Pfam" id="PF14449"/>
    </source>
</evidence>
<evidence type="ECO:0000256" key="1">
    <source>
        <dbReference type="ARBA" id="ARBA00004613"/>
    </source>
</evidence>
<reference evidence="8 9" key="1">
    <citation type="submission" date="2019-10" db="EMBL/GenBank/DDBJ databases">
        <title>Streptococcus mitis of the oral and urogenital tracts.</title>
        <authorList>
            <person name="Price T."/>
            <person name="Mores C.R."/>
            <person name="Putonti C."/>
            <person name="Wolfe A.J."/>
        </authorList>
    </citation>
    <scope>NUCLEOTIDE SEQUENCE [LARGE SCALE GENOMIC DNA]</scope>
    <source>
        <strain evidence="8 9">SM16</strain>
    </source>
</reference>
<dbReference type="InterPro" id="IPR056823">
    <property type="entry name" value="TEN-like_YD-shell"/>
</dbReference>
<dbReference type="PANTHER" id="PTHR32305">
    <property type="match status" value="1"/>
</dbReference>
<dbReference type="Gene3D" id="2.180.10.10">
    <property type="entry name" value="RHS repeat-associated core"/>
    <property type="match status" value="4"/>
</dbReference>
<dbReference type="GO" id="GO:0003723">
    <property type="term" value="F:RNA binding"/>
    <property type="evidence" value="ECO:0007669"/>
    <property type="project" value="InterPro"/>
</dbReference>
<protein>
    <submittedName>
        <fullName evidence="8">Uncharacterized protein</fullName>
    </submittedName>
</protein>
<comment type="subcellular location">
    <subcellularLocation>
        <location evidence="1">Secreted</location>
    </subcellularLocation>
</comment>
<comment type="caution">
    <text evidence="8">The sequence shown here is derived from an EMBL/GenBank/DDBJ whole genome shotgun (WGS) entry which is preliminary data.</text>
</comment>
<keyword evidence="2" id="KW-0964">Secreted</keyword>
<dbReference type="RefSeq" id="WP_153225050.1">
    <property type="nucleotide sequence ID" value="NZ_WIJK01000008.1"/>
</dbReference>
<dbReference type="Pfam" id="PF00545">
    <property type="entry name" value="Ribonuclease"/>
    <property type="match status" value="1"/>
</dbReference>
<dbReference type="Proteomes" id="UP000467560">
    <property type="component" value="Unassembled WGS sequence"/>
</dbReference>
<dbReference type="NCBIfam" id="TIGR01643">
    <property type="entry name" value="YD_repeat_2x"/>
    <property type="match status" value="12"/>
</dbReference>
<dbReference type="NCBIfam" id="TIGR03696">
    <property type="entry name" value="Rhs_assc_core"/>
    <property type="match status" value="1"/>
</dbReference>
<gene>
    <name evidence="8" type="ORF">GEZ89_04040</name>
</gene>
<feature type="domain" description="Teneurin-like YD-shell" evidence="7">
    <location>
        <begin position="531"/>
        <end position="614"/>
    </location>
</feature>